<protein>
    <recommendedName>
        <fullName evidence="2">JAB domain-containing protein</fullName>
    </recommendedName>
</protein>
<proteinExistence type="predicted"/>
<comment type="caution">
    <text evidence="1">The sequence shown here is derived from an EMBL/GenBank/DDBJ whole genome shotgun (WGS) entry which is preliminary data.</text>
</comment>
<sequence>MFQLDDPEYYKDATIDSLTSLPEKVAQDVADAYDGLSKPKMIAWIHTHPNGRPMPSPTDREDATMYQRCFANALGTNDFEYYNGIHAFDTSRRSNATVDEYYVPQEKPIGASWTGPRFTHTLAMWDPEFKTPYNVKVISE</sequence>
<dbReference type="AlphaFoldDB" id="A0A643JVQ4"/>
<evidence type="ECO:0000313" key="1">
    <source>
        <dbReference type="EMBL" id="KAB1184783.1"/>
    </source>
</evidence>
<name>A0A643JVQ4_9EURY</name>
<accession>A0A643JVQ4</accession>
<gene>
    <name evidence="1" type="ORF">Hfx1149_17110</name>
</gene>
<reference evidence="1" key="1">
    <citation type="submission" date="2019-09" db="EMBL/GenBank/DDBJ databases">
        <title>Genomic analysis of Haloferax sp. CBA1149.</title>
        <authorList>
            <person name="Roh S.W."/>
        </authorList>
    </citation>
    <scope>NUCLEOTIDE SEQUENCE</scope>
    <source>
        <strain evidence="1">CBA1149</strain>
    </source>
</reference>
<evidence type="ECO:0008006" key="2">
    <source>
        <dbReference type="Google" id="ProtNLM"/>
    </source>
</evidence>
<dbReference type="EMBL" id="VZUS01000006">
    <property type="protein sequence ID" value="KAB1184783.1"/>
    <property type="molecule type" value="Genomic_DNA"/>
</dbReference>
<organism evidence="1">
    <name type="scientific">Haloferax sp. CBA1149</name>
    <dbReference type="NCBI Taxonomy" id="2650753"/>
    <lineage>
        <taxon>Archaea</taxon>
        <taxon>Methanobacteriati</taxon>
        <taxon>Methanobacteriota</taxon>
        <taxon>Stenosarchaea group</taxon>
        <taxon>Halobacteria</taxon>
        <taxon>Halobacteriales</taxon>
        <taxon>Haloferacaceae</taxon>
        <taxon>Haloferax</taxon>
    </lineage>
</organism>
<dbReference type="SUPFAM" id="SSF102712">
    <property type="entry name" value="JAB1/MPN domain"/>
    <property type="match status" value="1"/>
</dbReference>
<dbReference type="Gene3D" id="3.40.140.10">
    <property type="entry name" value="Cytidine Deaminase, domain 2"/>
    <property type="match status" value="1"/>
</dbReference>